<evidence type="ECO:0000256" key="3">
    <source>
        <dbReference type="ARBA" id="ARBA00023163"/>
    </source>
</evidence>
<keyword evidence="7" id="KW-1185">Reference proteome</keyword>
<reference evidence="7" key="1">
    <citation type="submission" date="2016-10" db="EMBL/GenBank/DDBJ databases">
        <authorList>
            <person name="Varghese N."/>
            <person name="Submissions S."/>
        </authorList>
    </citation>
    <scope>NUCLEOTIDE SEQUENCE [LARGE SCALE GENOMIC DNA]</scope>
    <source>
        <strain evidence="7">CGMCC 1.10223</strain>
    </source>
</reference>
<dbReference type="CDD" id="cd00090">
    <property type="entry name" value="HTH_ARSR"/>
    <property type="match status" value="1"/>
</dbReference>
<feature type="compositionally biased region" description="Basic and acidic residues" evidence="4">
    <location>
        <begin position="124"/>
        <end position="135"/>
    </location>
</feature>
<evidence type="ECO:0000256" key="2">
    <source>
        <dbReference type="ARBA" id="ARBA00023125"/>
    </source>
</evidence>
<dbReference type="SUPFAM" id="SSF46785">
    <property type="entry name" value="Winged helix' DNA-binding domain"/>
    <property type="match status" value="1"/>
</dbReference>
<feature type="domain" description="HTH hxlR-type" evidence="5">
    <location>
        <begin position="5"/>
        <end position="108"/>
    </location>
</feature>
<evidence type="ECO:0000313" key="6">
    <source>
        <dbReference type="EMBL" id="SFF32992.1"/>
    </source>
</evidence>
<name>A0A1I2HTE3_9BACL</name>
<dbReference type="GO" id="GO:0003677">
    <property type="term" value="F:DNA binding"/>
    <property type="evidence" value="ECO:0007669"/>
    <property type="project" value="UniProtKB-KW"/>
</dbReference>
<evidence type="ECO:0000313" key="7">
    <source>
        <dbReference type="Proteomes" id="UP000183410"/>
    </source>
</evidence>
<keyword evidence="3" id="KW-0804">Transcription</keyword>
<sequence>MNLQEPRLAGVIATLEVFGGKWKPLILFILLVEGTKRFGELRRLIPDVSQGTLAKQLRELEEDGLVQREIFQEIPPRVEYSLTEHGLSVSAVLDSMCGWGRKHARFVKELETNKATDSQPEASAEVRGKTDRTYEEMSSNAIS</sequence>
<gene>
    <name evidence="6" type="ORF">SAMN04487969_12665</name>
</gene>
<dbReference type="InterPro" id="IPR036388">
    <property type="entry name" value="WH-like_DNA-bd_sf"/>
</dbReference>
<dbReference type="RefSeq" id="WP_082111040.1">
    <property type="nucleotide sequence ID" value="NZ_FONN01000026.1"/>
</dbReference>
<accession>A0A1I2HTE3</accession>
<dbReference type="Pfam" id="PF01638">
    <property type="entry name" value="HxlR"/>
    <property type="match status" value="1"/>
</dbReference>
<dbReference type="PROSITE" id="PS51118">
    <property type="entry name" value="HTH_HXLR"/>
    <property type="match status" value="1"/>
</dbReference>
<dbReference type="Proteomes" id="UP000183410">
    <property type="component" value="Unassembled WGS sequence"/>
</dbReference>
<feature type="region of interest" description="Disordered" evidence="4">
    <location>
        <begin position="113"/>
        <end position="143"/>
    </location>
</feature>
<keyword evidence="2" id="KW-0238">DNA-binding</keyword>
<evidence type="ECO:0000256" key="4">
    <source>
        <dbReference type="SAM" id="MobiDB-lite"/>
    </source>
</evidence>
<dbReference type="PANTHER" id="PTHR33204">
    <property type="entry name" value="TRANSCRIPTIONAL REGULATOR, MARR FAMILY"/>
    <property type="match status" value="1"/>
</dbReference>
<organism evidence="6 7">
    <name type="scientific">Paenibacillus algorifonticola</name>
    <dbReference type="NCBI Taxonomy" id="684063"/>
    <lineage>
        <taxon>Bacteria</taxon>
        <taxon>Bacillati</taxon>
        <taxon>Bacillota</taxon>
        <taxon>Bacilli</taxon>
        <taxon>Bacillales</taxon>
        <taxon>Paenibacillaceae</taxon>
        <taxon>Paenibacillus</taxon>
    </lineage>
</organism>
<dbReference type="InterPro" id="IPR002577">
    <property type="entry name" value="HTH_HxlR"/>
</dbReference>
<evidence type="ECO:0000256" key="1">
    <source>
        <dbReference type="ARBA" id="ARBA00023015"/>
    </source>
</evidence>
<dbReference type="EMBL" id="FONN01000026">
    <property type="protein sequence ID" value="SFF32992.1"/>
    <property type="molecule type" value="Genomic_DNA"/>
</dbReference>
<dbReference type="AlphaFoldDB" id="A0A1I2HTE3"/>
<dbReference type="InterPro" id="IPR036390">
    <property type="entry name" value="WH_DNA-bd_sf"/>
</dbReference>
<dbReference type="Gene3D" id="1.10.10.10">
    <property type="entry name" value="Winged helix-like DNA-binding domain superfamily/Winged helix DNA-binding domain"/>
    <property type="match status" value="1"/>
</dbReference>
<evidence type="ECO:0000259" key="5">
    <source>
        <dbReference type="PROSITE" id="PS51118"/>
    </source>
</evidence>
<dbReference type="OrthoDB" id="9791143at2"/>
<proteinExistence type="predicted"/>
<dbReference type="InterPro" id="IPR011991">
    <property type="entry name" value="ArsR-like_HTH"/>
</dbReference>
<keyword evidence="1" id="KW-0805">Transcription regulation</keyword>
<protein>
    <submittedName>
        <fullName evidence="6">Transcriptional regulator, HxlR family</fullName>
    </submittedName>
</protein>
<dbReference type="PANTHER" id="PTHR33204:SF38">
    <property type="entry name" value="HTH-TYPE TRANSCRIPTIONAL ACTIVATOR HXLR"/>
    <property type="match status" value="1"/>
</dbReference>